<dbReference type="InterPro" id="IPR007231">
    <property type="entry name" value="Nucleoporin_int_Nup93/Nic96"/>
</dbReference>
<keyword evidence="3 5" id="KW-0906">Nuclear pore complex</keyword>
<dbReference type="GO" id="GO:0005643">
    <property type="term" value="C:nuclear pore"/>
    <property type="evidence" value="ECO:0007669"/>
    <property type="project" value="UniProtKB-SubCell"/>
</dbReference>
<dbReference type="PANTHER" id="PTHR11225:SF4">
    <property type="entry name" value="NUCLEAR PORE COMPLEX PROTEIN NUP93"/>
    <property type="match status" value="1"/>
</dbReference>
<evidence type="ECO:0000256" key="1">
    <source>
        <dbReference type="ARBA" id="ARBA00004567"/>
    </source>
</evidence>
<evidence type="ECO:0000313" key="6">
    <source>
        <dbReference type="EMBL" id="CAH1388430.1"/>
    </source>
</evidence>
<keyword evidence="5" id="KW-0811">Translocation</keyword>
<dbReference type="PANTHER" id="PTHR11225">
    <property type="entry name" value="NUCLEAR PORE COMPLEX PROTEIN NUP93 NUCLEOPORIN NUP93 DEAD EYE PROTEIN"/>
    <property type="match status" value="1"/>
</dbReference>
<dbReference type="Pfam" id="PF04097">
    <property type="entry name" value="Nic96"/>
    <property type="match status" value="1"/>
</dbReference>
<organism evidence="6 7">
    <name type="scientific">Nezara viridula</name>
    <name type="common">Southern green stink bug</name>
    <name type="synonym">Cimex viridulus</name>
    <dbReference type="NCBI Taxonomy" id="85310"/>
    <lineage>
        <taxon>Eukaryota</taxon>
        <taxon>Metazoa</taxon>
        <taxon>Ecdysozoa</taxon>
        <taxon>Arthropoda</taxon>
        <taxon>Hexapoda</taxon>
        <taxon>Insecta</taxon>
        <taxon>Pterygota</taxon>
        <taxon>Neoptera</taxon>
        <taxon>Paraneoptera</taxon>
        <taxon>Hemiptera</taxon>
        <taxon>Heteroptera</taxon>
        <taxon>Panheteroptera</taxon>
        <taxon>Pentatomomorpha</taxon>
        <taxon>Pentatomoidea</taxon>
        <taxon>Pentatomidae</taxon>
        <taxon>Pentatominae</taxon>
        <taxon>Nezara</taxon>
    </lineage>
</organism>
<dbReference type="GO" id="GO:0016973">
    <property type="term" value="P:poly(A)+ mRNA export from nucleus"/>
    <property type="evidence" value="ECO:0007669"/>
    <property type="project" value="TreeGrafter"/>
</dbReference>
<accession>A0A9P0DZZ3</accession>
<keyword evidence="5" id="KW-0653">Protein transport</keyword>
<dbReference type="AlphaFoldDB" id="A0A9P0DZZ3"/>
<evidence type="ECO:0000256" key="4">
    <source>
        <dbReference type="ARBA" id="ARBA00023242"/>
    </source>
</evidence>
<keyword evidence="7" id="KW-1185">Reference proteome</keyword>
<reference evidence="6" key="1">
    <citation type="submission" date="2022-01" db="EMBL/GenBank/DDBJ databases">
        <authorList>
            <person name="King R."/>
        </authorList>
    </citation>
    <scope>NUCLEOTIDE SEQUENCE</scope>
</reference>
<gene>
    <name evidence="6" type="ORF">NEZAVI_LOCUS61</name>
</gene>
<sequence>MAEADFSDLVYEAEQLASEFEGIGDLPKVERSLKQILEESQTLWSRVTATGAQDIQANLLLGTKGLDLPQVTQKLQILSSRKTFEPLDPIPVTDIQNFLKNESENAILQLIESTNKSTFDSVEKLHTRKLFEEWGNHKINLMNSLLGYSKEIVDVPLRRERTVLNESLFGMQSSLSQEDIAYAQCLIEYNNADIQRIEKPNILKQFSQTAEKFNNQKINEMWKMLRFMAELRPSGVFCDDEEDILAVRSRKVAQDAMIRQALAYLEQRYKEYMTSAVAYNRNTARIGGIPGTFPLVSGFVRIKVRNEPGLDETTKDGIPLWPLVYYCLRCGDIPAAIQALEQSGKPKNEMISALSDLLESPSRHLSLEKEKEVKDIYRRVVRSSPDPYKRAVYCILGSCDIHDDHRQIATTADDYLWIKLWQLREEEPEPMHDSIHYSLLQSLVLEEYGESYYKAQEQPHVFFQMLVLTGQWESAIDFLVRLEKFKAHGVHMAIALYHLGLLALPKSINAPLLVIDESDKPPMRRLNLPRLVLMYTRAFENSDPKETLHYYYTLRKLPANNDRNAFETCIINHVVENKQYDLILGRVDPYSGVVPGLLSIFKDKIDLNKIIQSIAQITESRGLFEDAIKLYDLCGDHNKVLQLLNHQLSQYVSKSGIDLNSPRNRLVKLATDLFSRYDGHEINSTPATLSCFCKMRELIEFFDLYHLREYEKALDVIQRTGLIPMIADDVEKTVSNFRLLDECISRNIPDILLAMMNIYHSQYQKMRGSVKSGATKLEDVAKSKQLSFIRERARLLTSFAGTIPYRMPGDTNSRLVHLEIMMT</sequence>
<keyword evidence="5" id="KW-0509">mRNA transport</keyword>
<comment type="similarity">
    <text evidence="2 5">Belongs to the nucleoporin interacting component (NIC) family.</text>
</comment>
<keyword evidence="5" id="KW-0813">Transport</keyword>
<proteinExistence type="inferred from homology"/>
<dbReference type="GO" id="GO:0006606">
    <property type="term" value="P:protein import into nucleus"/>
    <property type="evidence" value="ECO:0007669"/>
    <property type="project" value="TreeGrafter"/>
</dbReference>
<dbReference type="Proteomes" id="UP001152798">
    <property type="component" value="Chromosome 1"/>
</dbReference>
<evidence type="ECO:0000313" key="7">
    <source>
        <dbReference type="Proteomes" id="UP001152798"/>
    </source>
</evidence>
<keyword evidence="4 5" id="KW-0539">Nucleus</keyword>
<evidence type="ECO:0000256" key="2">
    <source>
        <dbReference type="ARBA" id="ARBA00010186"/>
    </source>
</evidence>
<evidence type="ECO:0000256" key="5">
    <source>
        <dbReference type="RuleBase" id="RU364035"/>
    </source>
</evidence>
<evidence type="ECO:0000256" key="3">
    <source>
        <dbReference type="ARBA" id="ARBA00023132"/>
    </source>
</evidence>
<keyword evidence="5" id="KW-0472">Membrane</keyword>
<dbReference type="EMBL" id="OV725077">
    <property type="protein sequence ID" value="CAH1388430.1"/>
    <property type="molecule type" value="Genomic_DNA"/>
</dbReference>
<dbReference type="GO" id="GO:0017056">
    <property type="term" value="F:structural constituent of nuclear pore"/>
    <property type="evidence" value="ECO:0007669"/>
    <property type="project" value="InterPro"/>
</dbReference>
<protein>
    <recommendedName>
        <fullName evidence="5">Nuclear pore protein</fullName>
    </recommendedName>
</protein>
<comment type="subcellular location">
    <subcellularLocation>
        <location evidence="1 5">Nucleus</location>
        <location evidence="1 5">Nuclear pore complex</location>
    </subcellularLocation>
</comment>
<name>A0A9P0DZZ3_NEZVI</name>
<dbReference type="OrthoDB" id="1918363at2759"/>